<name>A0A4Y2RCS0_ARAVE</name>
<gene>
    <name evidence="1" type="ORF">AVEN_6886_1</name>
</gene>
<organism evidence="1 2">
    <name type="scientific">Araneus ventricosus</name>
    <name type="common">Orbweaver spider</name>
    <name type="synonym">Epeira ventricosa</name>
    <dbReference type="NCBI Taxonomy" id="182803"/>
    <lineage>
        <taxon>Eukaryota</taxon>
        <taxon>Metazoa</taxon>
        <taxon>Ecdysozoa</taxon>
        <taxon>Arthropoda</taxon>
        <taxon>Chelicerata</taxon>
        <taxon>Arachnida</taxon>
        <taxon>Araneae</taxon>
        <taxon>Araneomorphae</taxon>
        <taxon>Entelegynae</taxon>
        <taxon>Araneoidea</taxon>
        <taxon>Araneidae</taxon>
        <taxon>Araneus</taxon>
    </lineage>
</organism>
<accession>A0A4Y2RCS0</accession>
<comment type="caution">
    <text evidence="1">The sequence shown here is derived from an EMBL/GenBank/DDBJ whole genome shotgun (WGS) entry which is preliminary data.</text>
</comment>
<evidence type="ECO:0000313" key="2">
    <source>
        <dbReference type="Proteomes" id="UP000499080"/>
    </source>
</evidence>
<keyword evidence="2" id="KW-1185">Reference proteome</keyword>
<dbReference type="EMBL" id="BGPR01143870">
    <property type="protein sequence ID" value="GBN73089.1"/>
    <property type="molecule type" value="Genomic_DNA"/>
</dbReference>
<dbReference type="Proteomes" id="UP000499080">
    <property type="component" value="Unassembled WGS sequence"/>
</dbReference>
<proteinExistence type="predicted"/>
<feature type="non-terminal residue" evidence="1">
    <location>
        <position position="1"/>
    </location>
</feature>
<sequence>SLSVVIVNSEENALKVLRNVKDLPTLKSLVMVDPITPQIEKLAKEGNINLLQFSALVVS</sequence>
<reference evidence="1 2" key="1">
    <citation type="journal article" date="2019" name="Sci. Rep.">
        <title>Orb-weaving spider Araneus ventricosus genome elucidates the spidroin gene catalogue.</title>
        <authorList>
            <person name="Kono N."/>
            <person name="Nakamura H."/>
            <person name="Ohtoshi R."/>
            <person name="Moran D.A.P."/>
            <person name="Shinohara A."/>
            <person name="Yoshida Y."/>
            <person name="Fujiwara M."/>
            <person name="Mori M."/>
            <person name="Tomita M."/>
            <person name="Arakawa K."/>
        </authorList>
    </citation>
    <scope>NUCLEOTIDE SEQUENCE [LARGE SCALE GENOMIC DNA]</scope>
</reference>
<evidence type="ECO:0000313" key="1">
    <source>
        <dbReference type="EMBL" id="GBN73089.1"/>
    </source>
</evidence>
<protein>
    <submittedName>
        <fullName evidence="1">Uncharacterized protein</fullName>
    </submittedName>
</protein>
<dbReference type="AlphaFoldDB" id="A0A4Y2RCS0"/>